<dbReference type="NCBIfam" id="NF038134">
    <property type="entry name" value="choice_anch_M"/>
    <property type="match status" value="1"/>
</dbReference>
<accession>S2WH56</accession>
<keyword evidence="2" id="KW-0813">Transport</keyword>
<dbReference type="EMBL" id="AGZR01000009">
    <property type="protein sequence ID" value="EPD31992.1"/>
    <property type="molecule type" value="Genomic_DNA"/>
</dbReference>
<dbReference type="PROSITE" id="PS51257">
    <property type="entry name" value="PROKAR_LIPOPROTEIN"/>
    <property type="match status" value="1"/>
</dbReference>
<dbReference type="NCBIfam" id="TIGR03769">
    <property type="entry name" value="P_ac_wall_RPT"/>
    <property type="match status" value="1"/>
</dbReference>
<dbReference type="HOGENOM" id="CLU_016838_6_1_11"/>
<dbReference type="Proteomes" id="UP000014417">
    <property type="component" value="Unassembled WGS sequence"/>
</dbReference>
<evidence type="ECO:0000256" key="2">
    <source>
        <dbReference type="ARBA" id="ARBA00022448"/>
    </source>
</evidence>
<dbReference type="STRING" id="883161.HMPREF9306_01552"/>
<dbReference type="InterPro" id="IPR006129">
    <property type="entry name" value="AdhesinB"/>
</dbReference>
<dbReference type="PANTHER" id="PTHR42953:SF1">
    <property type="entry name" value="METAL-BINDING PROTEIN HI_0362-RELATED"/>
    <property type="match status" value="1"/>
</dbReference>
<feature type="chain" id="PRO_5039221239" evidence="5">
    <location>
        <begin position="21"/>
        <end position="495"/>
    </location>
</feature>
<dbReference type="Gene3D" id="3.40.50.1980">
    <property type="entry name" value="Nitrogenase molybdenum iron protein domain"/>
    <property type="match status" value="2"/>
</dbReference>
<evidence type="ECO:0000256" key="4">
    <source>
        <dbReference type="ARBA" id="ARBA00022729"/>
    </source>
</evidence>
<dbReference type="GO" id="GO:0007155">
    <property type="term" value="P:cell adhesion"/>
    <property type="evidence" value="ECO:0007669"/>
    <property type="project" value="InterPro"/>
</dbReference>
<keyword evidence="4 5" id="KW-0732">Signal</keyword>
<dbReference type="GO" id="GO:0030001">
    <property type="term" value="P:metal ion transport"/>
    <property type="evidence" value="ECO:0007669"/>
    <property type="project" value="InterPro"/>
</dbReference>
<evidence type="ECO:0000256" key="5">
    <source>
        <dbReference type="SAM" id="SignalP"/>
    </source>
</evidence>
<comment type="subcellular location">
    <subcellularLocation>
        <location evidence="1">Cell envelope</location>
    </subcellularLocation>
</comment>
<evidence type="ECO:0000313" key="6">
    <source>
        <dbReference type="EMBL" id="EPD31992.1"/>
    </source>
</evidence>
<evidence type="ECO:0000256" key="1">
    <source>
        <dbReference type="ARBA" id="ARBA00004196"/>
    </source>
</evidence>
<proteinExistence type="predicted"/>
<keyword evidence="7" id="KW-1185">Reference proteome</keyword>
<sequence length="495" mass="54058">MTLKKLLVAVLAILLTGCGAATPTKSQTPSVVTTTPILADLVRQVGGDRVSVKSIVPAGADPHTFEPSLRTNRDIAYADAAFSNYLMLEPHSVIKTLDSTLPDVPNISIAEESTKYGAEVIPLVESSHLDALWLGLRLRGDSSDRSSEAQLQLAGVEGPGQMFGYVTGTFGKPERFFESGDANGGRPVLLPVGAHTHMSWAFTKPGKYVATFAVKKDGSEVVRQNVTFAVGVQPEAGQVIDIGHVDVTADLEKSSIYLLVDEEGGGETTQREIAADEAVLSVPSKTLQEIPAGASYRFLGSPGDLVYQLPQAVLGAHVHGEIDPHMWLSVPNVKAYIRTIADTLCRISPSDQEYFRANEREYLARLDRLDEYVKEKVSEVPKENRNLVTTHDGYAYLAKRYGLKIAGYVSANSSIEPSMAERQRLTQTLFDLKTPAVFVEPYVMKSTSVLHQVAEEQDIKVCTIYSDTLDDRVSTYEDLMRFNADQISSCLSKEK</sequence>
<dbReference type="AlphaFoldDB" id="S2WH56"/>
<dbReference type="Pfam" id="PF01297">
    <property type="entry name" value="ZnuA"/>
    <property type="match status" value="2"/>
</dbReference>
<dbReference type="InterPro" id="IPR022435">
    <property type="entry name" value="Surface-anchored_actinobac"/>
</dbReference>
<feature type="signal peptide" evidence="5">
    <location>
        <begin position="1"/>
        <end position="20"/>
    </location>
</feature>
<dbReference type="SUPFAM" id="SSF53807">
    <property type="entry name" value="Helical backbone' metal receptor"/>
    <property type="match status" value="1"/>
</dbReference>
<dbReference type="GO" id="GO:0030313">
    <property type="term" value="C:cell envelope"/>
    <property type="evidence" value="ECO:0007669"/>
    <property type="project" value="UniProtKB-SubCell"/>
</dbReference>
<dbReference type="PRINTS" id="PR00691">
    <property type="entry name" value="ADHESINB"/>
</dbReference>
<dbReference type="PATRIC" id="fig|883161.3.peg.1541"/>
<evidence type="ECO:0000256" key="3">
    <source>
        <dbReference type="ARBA" id="ARBA00022723"/>
    </source>
</evidence>
<dbReference type="GO" id="GO:0046872">
    <property type="term" value="F:metal ion binding"/>
    <property type="evidence" value="ECO:0007669"/>
    <property type="project" value="UniProtKB-KW"/>
</dbReference>
<comment type="caution">
    <text evidence="6">The sequence shown here is derived from an EMBL/GenBank/DDBJ whole genome shotgun (WGS) entry which is preliminary data.</text>
</comment>
<name>S2WH56_9ACTN</name>
<dbReference type="InterPro" id="IPR050492">
    <property type="entry name" value="Bact_metal-bind_prot9"/>
</dbReference>
<dbReference type="InterPro" id="IPR006127">
    <property type="entry name" value="ZnuA-like"/>
</dbReference>
<dbReference type="OrthoDB" id="9810636at2"/>
<dbReference type="RefSeq" id="WP_016456374.1">
    <property type="nucleotide sequence ID" value="NZ_KE150269.1"/>
</dbReference>
<dbReference type="NCBIfam" id="TIGR03772">
    <property type="entry name" value="anch_rpt_subst"/>
    <property type="match status" value="1"/>
</dbReference>
<dbReference type="PANTHER" id="PTHR42953">
    <property type="entry name" value="HIGH-AFFINITY ZINC UPTAKE SYSTEM PROTEIN ZNUA-RELATED"/>
    <property type="match status" value="1"/>
</dbReference>
<protein>
    <submittedName>
        <fullName evidence="6">Anchored repeat ABC transporter, substrate-binding protein</fullName>
    </submittedName>
</protein>
<reference evidence="6 7" key="1">
    <citation type="submission" date="2013-04" db="EMBL/GenBank/DDBJ databases">
        <title>The Genome Sequence of Propionimicrobium lymphophilum ACS-093-V-SCH5.</title>
        <authorList>
            <consortium name="The Broad Institute Genomics Platform"/>
            <person name="Earl A."/>
            <person name="Ward D."/>
            <person name="Feldgarden M."/>
            <person name="Gevers D."/>
            <person name="Saerens B."/>
            <person name="Vaneechoutte M."/>
            <person name="Walker B."/>
            <person name="Young S."/>
            <person name="Zeng Q."/>
            <person name="Gargeya S."/>
            <person name="Fitzgerald M."/>
            <person name="Haas B."/>
            <person name="Abouelleil A."/>
            <person name="Allen A.W."/>
            <person name="Alvarado L."/>
            <person name="Arachchi H.M."/>
            <person name="Berlin A.M."/>
            <person name="Chapman S.B."/>
            <person name="Gainer-Dewar J."/>
            <person name="Goldberg J."/>
            <person name="Griggs A."/>
            <person name="Gujja S."/>
            <person name="Hansen M."/>
            <person name="Howarth C."/>
            <person name="Imamovic A."/>
            <person name="Ireland A."/>
            <person name="Larimer J."/>
            <person name="McCowan C."/>
            <person name="Murphy C."/>
            <person name="Pearson M."/>
            <person name="Poon T.W."/>
            <person name="Priest M."/>
            <person name="Roberts A."/>
            <person name="Saif S."/>
            <person name="Shea T."/>
            <person name="Sisk P."/>
            <person name="Sykes S."/>
            <person name="Wortman J."/>
            <person name="Nusbaum C."/>
            <person name="Birren B."/>
        </authorList>
    </citation>
    <scope>NUCLEOTIDE SEQUENCE [LARGE SCALE GENOMIC DNA]</scope>
    <source>
        <strain evidence="6 7">ACS-093-V-SCH5</strain>
    </source>
</reference>
<dbReference type="InterPro" id="IPR022434">
    <property type="entry name" value="ABC_LPXTG_lipo_actinobac"/>
</dbReference>
<keyword evidence="3" id="KW-0479">Metal-binding</keyword>
<organism evidence="6 7">
    <name type="scientific">Propionimicrobium lymphophilum ACS-093-V-SCH5</name>
    <dbReference type="NCBI Taxonomy" id="883161"/>
    <lineage>
        <taxon>Bacteria</taxon>
        <taxon>Bacillati</taxon>
        <taxon>Actinomycetota</taxon>
        <taxon>Actinomycetes</taxon>
        <taxon>Propionibacteriales</taxon>
        <taxon>Propionibacteriaceae</taxon>
        <taxon>Propionimicrobium</taxon>
    </lineage>
</organism>
<gene>
    <name evidence="6" type="ORF">HMPREF9306_01552</name>
</gene>
<evidence type="ECO:0000313" key="7">
    <source>
        <dbReference type="Proteomes" id="UP000014417"/>
    </source>
</evidence>